<sequence length="139" mass="15345">MSREIIKVLDAVPASTITQPAPTALPTTSKTPLPSPLPSPQIVNPKTMVIMTPGPLTPEQHGWLKGIGSEQNIRFVLLKNGVFGFAKGNHMISFKPERYCIAVTYHEGCDLVHDVWPLTSWEHFLPAVRAKCAIFFARV</sequence>
<feature type="region of interest" description="Disordered" evidence="1">
    <location>
        <begin position="19"/>
        <end position="38"/>
    </location>
</feature>
<keyword evidence="2" id="KW-1185">Reference proteome</keyword>
<name>A0A7E4V0Q9_PANRE</name>
<organism evidence="2 3">
    <name type="scientific">Panagrellus redivivus</name>
    <name type="common">Microworm</name>
    <dbReference type="NCBI Taxonomy" id="6233"/>
    <lineage>
        <taxon>Eukaryota</taxon>
        <taxon>Metazoa</taxon>
        <taxon>Ecdysozoa</taxon>
        <taxon>Nematoda</taxon>
        <taxon>Chromadorea</taxon>
        <taxon>Rhabditida</taxon>
        <taxon>Tylenchina</taxon>
        <taxon>Panagrolaimomorpha</taxon>
        <taxon>Panagrolaimoidea</taxon>
        <taxon>Panagrolaimidae</taxon>
        <taxon>Panagrellus</taxon>
    </lineage>
</organism>
<dbReference type="AlphaFoldDB" id="A0A7E4V0Q9"/>
<proteinExistence type="predicted"/>
<evidence type="ECO:0000313" key="2">
    <source>
        <dbReference type="Proteomes" id="UP000492821"/>
    </source>
</evidence>
<evidence type="ECO:0000256" key="1">
    <source>
        <dbReference type="SAM" id="MobiDB-lite"/>
    </source>
</evidence>
<reference evidence="2" key="1">
    <citation type="journal article" date="2013" name="Genetics">
        <title>The draft genome and transcriptome of Panagrellus redivivus are shaped by the harsh demands of a free-living lifestyle.</title>
        <authorList>
            <person name="Srinivasan J."/>
            <person name="Dillman A.R."/>
            <person name="Macchietto M.G."/>
            <person name="Heikkinen L."/>
            <person name="Lakso M."/>
            <person name="Fracchia K.M."/>
            <person name="Antoshechkin I."/>
            <person name="Mortazavi A."/>
            <person name="Wong G."/>
            <person name="Sternberg P.W."/>
        </authorList>
    </citation>
    <scope>NUCLEOTIDE SEQUENCE [LARGE SCALE GENOMIC DNA]</scope>
    <source>
        <strain evidence="2">MT8872</strain>
    </source>
</reference>
<evidence type="ECO:0000313" key="3">
    <source>
        <dbReference type="WBParaSite" id="Pan_g14997.t1"/>
    </source>
</evidence>
<reference evidence="3" key="2">
    <citation type="submission" date="2020-10" db="UniProtKB">
        <authorList>
            <consortium name="WormBaseParasite"/>
        </authorList>
    </citation>
    <scope>IDENTIFICATION</scope>
</reference>
<protein>
    <submittedName>
        <fullName evidence="3">Cauli_VI domain-containing protein</fullName>
    </submittedName>
</protein>
<dbReference type="Proteomes" id="UP000492821">
    <property type="component" value="Unassembled WGS sequence"/>
</dbReference>
<feature type="compositionally biased region" description="Low complexity" evidence="1">
    <location>
        <begin position="20"/>
        <end position="32"/>
    </location>
</feature>
<accession>A0A7E4V0Q9</accession>
<dbReference type="WBParaSite" id="Pan_g14997.t1">
    <property type="protein sequence ID" value="Pan_g14997.t1"/>
    <property type="gene ID" value="Pan_g14997"/>
</dbReference>